<dbReference type="Proteomes" id="UP000199226">
    <property type="component" value="Unassembled WGS sequence"/>
</dbReference>
<reference evidence="2" key="1">
    <citation type="submission" date="2016-10" db="EMBL/GenBank/DDBJ databases">
        <authorList>
            <person name="Varghese N."/>
            <person name="Submissions S."/>
        </authorList>
    </citation>
    <scope>NUCLEOTIDE SEQUENCE [LARGE SCALE GENOMIC DNA]</scope>
    <source>
        <strain evidence="2">DSM 24536</strain>
    </source>
</reference>
<dbReference type="STRING" id="990371.SAMN05421813_11578"/>
<dbReference type="EMBL" id="FNHH01000015">
    <property type="protein sequence ID" value="SDM55767.1"/>
    <property type="molecule type" value="Genomic_DNA"/>
</dbReference>
<accession>A0A1G9U726</accession>
<evidence type="ECO:0000313" key="1">
    <source>
        <dbReference type="EMBL" id="SDM55767.1"/>
    </source>
</evidence>
<protein>
    <submittedName>
        <fullName evidence="1">Uncharacterized protein</fullName>
    </submittedName>
</protein>
<organism evidence="1 2">
    <name type="scientific">Daejeonella rubra</name>
    <dbReference type="NCBI Taxonomy" id="990371"/>
    <lineage>
        <taxon>Bacteria</taxon>
        <taxon>Pseudomonadati</taxon>
        <taxon>Bacteroidota</taxon>
        <taxon>Sphingobacteriia</taxon>
        <taxon>Sphingobacteriales</taxon>
        <taxon>Sphingobacteriaceae</taxon>
        <taxon>Daejeonella</taxon>
    </lineage>
</organism>
<dbReference type="AlphaFoldDB" id="A0A1G9U726"/>
<name>A0A1G9U726_9SPHI</name>
<keyword evidence="2" id="KW-1185">Reference proteome</keyword>
<sequence>MHLHQKEPRDVVPSKKKQLYTIRPELREYLLKFDREVKLPVQYSDLLRFNLKTPLRDKEGRDTLWYTVYYDESEMKELFPNLTYIYALMNTDGDTAVMEHLSVARIDYCTFANTRPFRVRIINRLNDNYDHFYIKVADASRVYGLELEHILSPNRISYLTDGNTLIEEHIPGLPGDEFISRRLGTSKFNQIRICKEFVKFNERCFVRLLGDMRSYNFVVDITPDIEGNQYRFRAIDFDQQSYEGRLKMYLPHYFKENLALVQLGMQHMDETTMRQYQEEERSLIANRFRTGHYRIEELFRVMDIDTIAPEEKVTQLGRELSSYHKNPAFKTCSTMGQLVFECLSQIVGKRQW</sequence>
<dbReference type="OrthoDB" id="1222242at2"/>
<evidence type="ECO:0000313" key="2">
    <source>
        <dbReference type="Proteomes" id="UP000199226"/>
    </source>
</evidence>
<gene>
    <name evidence="1" type="ORF">SAMN05421813_11578</name>
</gene>
<dbReference type="RefSeq" id="WP_090705021.1">
    <property type="nucleotide sequence ID" value="NZ_FNHH01000015.1"/>
</dbReference>
<proteinExistence type="predicted"/>